<sequence length="281" mass="32146">MADIILPNSPYHTEKNLEFEALQKTVTFSLNPILARDNAYCLITGRPDTTEYNIITEDLWTTNLSPRPHKSICTIAPIIPFEKLTSKPGHGLRTEYDTILQILRKHSSSLHTKLKTLSSNVQEWYSPRNLLTIDLIASGYFQSLELWLNHKETTSSSPSLFTPTIVYDTYTVEILSPHVTSQLQYVVTPGREITIRRTRESPSPELFAIHAFFCRVLVINRDWEAERRMNRIDEYVFGEKRAESLVTEMEIDKAIGEEVGRLKRLLEKFDGGVGGRYGVNA</sequence>
<evidence type="ECO:0000313" key="3">
    <source>
        <dbReference type="Proteomes" id="UP000475325"/>
    </source>
</evidence>
<gene>
    <name evidence="1" type="ORF">TWF102_000782</name>
    <name evidence="2" type="ORF">TWF703_006155</name>
</gene>
<evidence type="ECO:0000313" key="1">
    <source>
        <dbReference type="EMBL" id="KAF3083153.1"/>
    </source>
</evidence>
<name>A0A7C8J1X7_ORBOL</name>
<reference evidence="3 4" key="1">
    <citation type="submission" date="2019-06" db="EMBL/GenBank/DDBJ databases">
        <authorList>
            <person name="Palmer J.M."/>
        </authorList>
    </citation>
    <scope>NUCLEOTIDE SEQUENCE [LARGE SCALE GENOMIC DNA]</scope>
    <source>
        <strain evidence="1 3">TWF102</strain>
        <strain evidence="2 4">TWF703</strain>
    </source>
</reference>
<dbReference type="AlphaFoldDB" id="A0A7C8J1X7"/>
<proteinExistence type="predicted"/>
<organism evidence="1 3">
    <name type="scientific">Orbilia oligospora</name>
    <name type="common">Nematode-trapping fungus</name>
    <name type="synonym">Arthrobotrys oligospora</name>
    <dbReference type="NCBI Taxonomy" id="2813651"/>
    <lineage>
        <taxon>Eukaryota</taxon>
        <taxon>Fungi</taxon>
        <taxon>Dikarya</taxon>
        <taxon>Ascomycota</taxon>
        <taxon>Pezizomycotina</taxon>
        <taxon>Orbiliomycetes</taxon>
        <taxon>Orbiliales</taxon>
        <taxon>Orbiliaceae</taxon>
        <taxon>Orbilia</taxon>
    </lineage>
</organism>
<dbReference type="Proteomes" id="UP000480548">
    <property type="component" value="Unassembled WGS sequence"/>
</dbReference>
<accession>A0A7C8J1X7</accession>
<dbReference type="EMBL" id="WIQZ01000033">
    <property type="protein sequence ID" value="KAF3135241.1"/>
    <property type="molecule type" value="Genomic_DNA"/>
</dbReference>
<evidence type="ECO:0000313" key="2">
    <source>
        <dbReference type="EMBL" id="KAF3135241.1"/>
    </source>
</evidence>
<comment type="caution">
    <text evidence="1">The sequence shown here is derived from an EMBL/GenBank/DDBJ whole genome shotgun (WGS) entry which is preliminary data.</text>
</comment>
<evidence type="ECO:0000313" key="4">
    <source>
        <dbReference type="Proteomes" id="UP000480548"/>
    </source>
</evidence>
<dbReference type="Proteomes" id="UP000475325">
    <property type="component" value="Unassembled WGS sequence"/>
</dbReference>
<dbReference type="EMBL" id="WIQW01000109">
    <property type="protein sequence ID" value="KAF3083153.1"/>
    <property type="molecule type" value="Genomic_DNA"/>
</dbReference>
<protein>
    <submittedName>
        <fullName evidence="1">Uncharacterized protein</fullName>
    </submittedName>
</protein>